<dbReference type="PANTHER" id="PTHR42748">
    <property type="entry name" value="NITROGEN METABOLITE REPRESSION PROTEIN NMRA FAMILY MEMBER"/>
    <property type="match status" value="1"/>
</dbReference>
<dbReference type="Gene3D" id="3.40.50.720">
    <property type="entry name" value="NAD(P)-binding Rossmann-like Domain"/>
    <property type="match status" value="1"/>
</dbReference>
<comment type="similarity">
    <text evidence="1">Belongs to the NmrA-type oxidoreductase family.</text>
</comment>
<reference evidence="4 5" key="1">
    <citation type="submission" date="2013-05" db="EMBL/GenBank/DDBJ databases">
        <title>Genome assembly of Chondromyces apiculatus DSM 436.</title>
        <authorList>
            <person name="Sharma G."/>
            <person name="Khatri I."/>
            <person name="Kaur C."/>
            <person name="Mayilraj S."/>
            <person name="Subramanian S."/>
        </authorList>
    </citation>
    <scope>NUCLEOTIDE SEQUENCE [LARGE SCALE GENOMIC DNA]</scope>
    <source>
        <strain evidence="4 5">DSM 436</strain>
    </source>
</reference>
<evidence type="ECO:0000313" key="5">
    <source>
        <dbReference type="Proteomes" id="UP000019678"/>
    </source>
</evidence>
<evidence type="ECO:0000313" key="4">
    <source>
        <dbReference type="EMBL" id="EYF03914.1"/>
    </source>
</evidence>
<keyword evidence="2" id="KW-0521">NADP</keyword>
<dbReference type="InterPro" id="IPR036291">
    <property type="entry name" value="NAD(P)-bd_dom_sf"/>
</dbReference>
<proteinExistence type="inferred from homology"/>
<evidence type="ECO:0000259" key="3">
    <source>
        <dbReference type="Pfam" id="PF05368"/>
    </source>
</evidence>
<dbReference type="PANTHER" id="PTHR42748:SF7">
    <property type="entry name" value="NMRA LIKE REDOX SENSOR 1-RELATED"/>
    <property type="match status" value="1"/>
</dbReference>
<dbReference type="AlphaFoldDB" id="A0A017T3T8"/>
<dbReference type="EMBL" id="ASRX01000040">
    <property type="protein sequence ID" value="EYF03914.1"/>
    <property type="molecule type" value="Genomic_DNA"/>
</dbReference>
<gene>
    <name evidence="4" type="ORF">CAP_5015</name>
</gene>
<dbReference type="eggNOG" id="COG0702">
    <property type="taxonomic scope" value="Bacteria"/>
</dbReference>
<dbReference type="STRING" id="1192034.CAP_5015"/>
<name>A0A017T3T8_9BACT</name>
<keyword evidence="5" id="KW-1185">Reference proteome</keyword>
<comment type="caution">
    <text evidence="4">The sequence shown here is derived from an EMBL/GenBank/DDBJ whole genome shotgun (WGS) entry which is preliminary data.</text>
</comment>
<organism evidence="4 5">
    <name type="scientific">Chondromyces apiculatus DSM 436</name>
    <dbReference type="NCBI Taxonomy" id="1192034"/>
    <lineage>
        <taxon>Bacteria</taxon>
        <taxon>Pseudomonadati</taxon>
        <taxon>Myxococcota</taxon>
        <taxon>Polyangia</taxon>
        <taxon>Polyangiales</taxon>
        <taxon>Polyangiaceae</taxon>
        <taxon>Chondromyces</taxon>
    </lineage>
</organism>
<dbReference type="InterPro" id="IPR008030">
    <property type="entry name" value="NmrA-like"/>
</dbReference>
<dbReference type="Pfam" id="PF05368">
    <property type="entry name" value="NmrA"/>
    <property type="match status" value="1"/>
</dbReference>
<dbReference type="SUPFAM" id="SSF51735">
    <property type="entry name" value="NAD(P)-binding Rossmann-fold domains"/>
    <property type="match status" value="1"/>
</dbReference>
<protein>
    <recommendedName>
        <fullName evidence="3">NmrA-like domain-containing protein</fullName>
    </recommendedName>
</protein>
<accession>A0A017T3T8</accession>
<evidence type="ECO:0000256" key="1">
    <source>
        <dbReference type="ARBA" id="ARBA00006328"/>
    </source>
</evidence>
<feature type="domain" description="NmrA-like" evidence="3">
    <location>
        <begin position="19"/>
        <end position="167"/>
    </location>
</feature>
<sequence>MFGVQNYWDGAPSSKLGEEGEVRQGKNLMEAAKAAGVSHFIQSSGGGVTIAPELSVNRGKLAIEEHGMALGLPLTIIRGVFFMDNFDDRELGFCEGILKGQLAMPWDPETKLQMIAVEDFARFVVLAFEQPEKFIGARFDLAGDELTMVGIAETLSRVMGIPVNFVGSSAALAHVKAKDEDMGNLFTAVFRHGFRAAIPELRALHPEMLTFEAFLRKSGWAERRPM</sequence>
<dbReference type="Proteomes" id="UP000019678">
    <property type="component" value="Unassembled WGS sequence"/>
</dbReference>
<dbReference type="InterPro" id="IPR051164">
    <property type="entry name" value="NmrA-like_oxidored"/>
</dbReference>
<evidence type="ECO:0000256" key="2">
    <source>
        <dbReference type="ARBA" id="ARBA00022857"/>
    </source>
</evidence>